<evidence type="ECO:0000256" key="1">
    <source>
        <dbReference type="SAM" id="Phobius"/>
    </source>
</evidence>
<reference evidence="3" key="1">
    <citation type="submission" date="2013-09" db="EMBL/GenBank/DDBJ databases">
        <title>The Genome Sequence of Anopheles culicifacies species A.</title>
        <authorList>
            <consortium name="The Broad Institute Genomics Platform"/>
            <person name="Neafsey D.E."/>
            <person name="Besansky N."/>
            <person name="Howell P."/>
            <person name="Walton C."/>
            <person name="Young S.K."/>
            <person name="Zeng Q."/>
            <person name="Gargeya S."/>
            <person name="Fitzgerald M."/>
            <person name="Haas B."/>
            <person name="Abouelleil A."/>
            <person name="Allen A.W."/>
            <person name="Alvarado L."/>
            <person name="Arachchi H.M."/>
            <person name="Berlin A.M."/>
            <person name="Chapman S.B."/>
            <person name="Gainer-Dewar J."/>
            <person name="Goldberg J."/>
            <person name="Griggs A."/>
            <person name="Gujja S."/>
            <person name="Hansen M."/>
            <person name="Howarth C."/>
            <person name="Imamovic A."/>
            <person name="Ireland A."/>
            <person name="Larimer J."/>
            <person name="McCowan C."/>
            <person name="Murphy C."/>
            <person name="Pearson M."/>
            <person name="Poon T.W."/>
            <person name="Priest M."/>
            <person name="Roberts A."/>
            <person name="Saif S."/>
            <person name="Shea T."/>
            <person name="Sisk P."/>
            <person name="Sykes S."/>
            <person name="Wortman J."/>
            <person name="Nusbaum C."/>
            <person name="Birren B."/>
        </authorList>
    </citation>
    <scope>NUCLEOTIDE SEQUENCE [LARGE SCALE GENOMIC DNA]</scope>
    <source>
        <strain evidence="3">A-37</strain>
    </source>
</reference>
<proteinExistence type="predicted"/>
<evidence type="ECO:0000313" key="3">
    <source>
        <dbReference type="Proteomes" id="UP000075883"/>
    </source>
</evidence>
<keyword evidence="1" id="KW-0472">Membrane</keyword>
<keyword evidence="3" id="KW-1185">Reference proteome</keyword>
<dbReference type="AlphaFoldDB" id="A0A182MS68"/>
<dbReference type="VEuPathDB" id="VectorBase:ACUA024980"/>
<reference evidence="2" key="2">
    <citation type="submission" date="2020-05" db="UniProtKB">
        <authorList>
            <consortium name="EnsemblMetazoa"/>
        </authorList>
    </citation>
    <scope>IDENTIFICATION</scope>
    <source>
        <strain evidence="2">A-37</strain>
    </source>
</reference>
<dbReference type="EnsemblMetazoa" id="ACUA024980-RA">
    <property type="protein sequence ID" value="ACUA024980-PA"/>
    <property type="gene ID" value="ACUA024980"/>
</dbReference>
<accession>A0A182MS68</accession>
<keyword evidence="1" id="KW-0812">Transmembrane</keyword>
<protein>
    <submittedName>
        <fullName evidence="2">Uncharacterized protein</fullName>
    </submittedName>
</protein>
<evidence type="ECO:0000313" key="2">
    <source>
        <dbReference type="EnsemblMetazoa" id="ACUA024980-PA"/>
    </source>
</evidence>
<sequence>MVGIYFGVHFGPSYRHHQPEAPRVNVIRPDGSVVIIIFIIIIIVIGMAAGSMIPDHQYIIYHQRIYRNNFGLGSGSTPPPIACATRLAIINGIQGANSKRQTESKHHQNPNHRLGLLRRESQNGESIHFRPANYRGSIDSSTGTVYVQANIKCISKRDN</sequence>
<dbReference type="Proteomes" id="UP000075883">
    <property type="component" value="Unassembled WGS sequence"/>
</dbReference>
<organism evidence="2 3">
    <name type="scientific">Anopheles culicifacies</name>
    <dbReference type="NCBI Taxonomy" id="139723"/>
    <lineage>
        <taxon>Eukaryota</taxon>
        <taxon>Metazoa</taxon>
        <taxon>Ecdysozoa</taxon>
        <taxon>Arthropoda</taxon>
        <taxon>Hexapoda</taxon>
        <taxon>Insecta</taxon>
        <taxon>Pterygota</taxon>
        <taxon>Neoptera</taxon>
        <taxon>Endopterygota</taxon>
        <taxon>Diptera</taxon>
        <taxon>Nematocera</taxon>
        <taxon>Culicoidea</taxon>
        <taxon>Culicidae</taxon>
        <taxon>Anophelinae</taxon>
        <taxon>Anopheles</taxon>
        <taxon>culicifacies species complex</taxon>
    </lineage>
</organism>
<dbReference type="EMBL" id="AXCM01001779">
    <property type="status" value="NOT_ANNOTATED_CDS"/>
    <property type="molecule type" value="Genomic_DNA"/>
</dbReference>
<name>A0A182MS68_9DIPT</name>
<keyword evidence="1" id="KW-1133">Transmembrane helix</keyword>
<feature type="transmembrane region" description="Helical" evidence="1">
    <location>
        <begin position="33"/>
        <end position="54"/>
    </location>
</feature>